<protein>
    <recommendedName>
        <fullName evidence="4">Secreted protein</fullName>
    </recommendedName>
</protein>
<dbReference type="AlphaFoldDB" id="F4RHU3"/>
<keyword evidence="3" id="KW-1185">Reference proteome</keyword>
<sequence>MTCLSNLGLTLVNVLLFIQTLISLNPTQIKSYCTLTSPDQSSFLTLSTPVCRNDPLPITRTKYSLLNEFQSQISTTEHALSTEESDEIFKFVVEEGTEDLRTNQSIKSIKTGIKQSRNDLSLLSMNELHQLEQKPSSAPEIKLDQGN</sequence>
<dbReference type="HOGENOM" id="CLU_1768504_0_0_1"/>
<gene>
    <name evidence="2" type="ORF">MELLADRAFT_105346</name>
</gene>
<evidence type="ECO:0000256" key="1">
    <source>
        <dbReference type="SAM" id="SignalP"/>
    </source>
</evidence>
<dbReference type="KEGG" id="mlr:MELLADRAFT_105346"/>
<feature type="chain" id="PRO_5003320795" description="Secreted protein" evidence="1">
    <location>
        <begin position="24"/>
        <end position="147"/>
    </location>
</feature>
<reference evidence="3" key="1">
    <citation type="journal article" date="2011" name="Proc. Natl. Acad. Sci. U.S.A.">
        <title>Obligate biotrophy features unraveled by the genomic analysis of rust fungi.</title>
        <authorList>
            <person name="Duplessis S."/>
            <person name="Cuomo C.A."/>
            <person name="Lin Y.-C."/>
            <person name="Aerts A."/>
            <person name="Tisserant E."/>
            <person name="Veneault-Fourrey C."/>
            <person name="Joly D.L."/>
            <person name="Hacquard S."/>
            <person name="Amselem J."/>
            <person name="Cantarel B.L."/>
            <person name="Chiu R."/>
            <person name="Coutinho P.M."/>
            <person name="Feau N."/>
            <person name="Field M."/>
            <person name="Frey P."/>
            <person name="Gelhaye E."/>
            <person name="Goldberg J."/>
            <person name="Grabherr M.G."/>
            <person name="Kodira C.D."/>
            <person name="Kohler A."/>
            <person name="Kuees U."/>
            <person name="Lindquist E.A."/>
            <person name="Lucas S.M."/>
            <person name="Mago R."/>
            <person name="Mauceli E."/>
            <person name="Morin E."/>
            <person name="Murat C."/>
            <person name="Pangilinan J.L."/>
            <person name="Park R."/>
            <person name="Pearson M."/>
            <person name="Quesneville H."/>
            <person name="Rouhier N."/>
            <person name="Sakthikumar S."/>
            <person name="Salamov A.A."/>
            <person name="Schmutz J."/>
            <person name="Selles B."/>
            <person name="Shapiro H."/>
            <person name="Tanguay P."/>
            <person name="Tuskan G.A."/>
            <person name="Henrissat B."/>
            <person name="Van de Peer Y."/>
            <person name="Rouze P."/>
            <person name="Ellis J.G."/>
            <person name="Dodds P.N."/>
            <person name="Schein J.E."/>
            <person name="Zhong S."/>
            <person name="Hamelin R.C."/>
            <person name="Grigoriev I.V."/>
            <person name="Szabo L.J."/>
            <person name="Martin F."/>
        </authorList>
    </citation>
    <scope>NUCLEOTIDE SEQUENCE [LARGE SCALE GENOMIC DNA]</scope>
    <source>
        <strain evidence="3">98AG31 / pathotype 3-4-7</strain>
    </source>
</reference>
<keyword evidence="1" id="KW-0732">Signal</keyword>
<dbReference type="InParanoid" id="F4RHU3"/>
<dbReference type="RefSeq" id="XP_007408841.1">
    <property type="nucleotide sequence ID" value="XM_007408779.1"/>
</dbReference>
<dbReference type="EMBL" id="GL883102">
    <property type="protein sequence ID" value="EGG08076.1"/>
    <property type="molecule type" value="Genomic_DNA"/>
</dbReference>
<evidence type="ECO:0000313" key="2">
    <source>
        <dbReference type="EMBL" id="EGG08076.1"/>
    </source>
</evidence>
<organism evidence="3">
    <name type="scientific">Melampsora larici-populina (strain 98AG31 / pathotype 3-4-7)</name>
    <name type="common">Poplar leaf rust fungus</name>
    <dbReference type="NCBI Taxonomy" id="747676"/>
    <lineage>
        <taxon>Eukaryota</taxon>
        <taxon>Fungi</taxon>
        <taxon>Dikarya</taxon>
        <taxon>Basidiomycota</taxon>
        <taxon>Pucciniomycotina</taxon>
        <taxon>Pucciniomycetes</taxon>
        <taxon>Pucciniales</taxon>
        <taxon>Melampsoraceae</taxon>
        <taxon>Melampsora</taxon>
    </lineage>
</organism>
<feature type="signal peptide" evidence="1">
    <location>
        <begin position="1"/>
        <end position="23"/>
    </location>
</feature>
<dbReference type="GeneID" id="18922577"/>
<evidence type="ECO:0000313" key="3">
    <source>
        <dbReference type="Proteomes" id="UP000001072"/>
    </source>
</evidence>
<dbReference type="VEuPathDB" id="FungiDB:MELLADRAFT_105346"/>
<evidence type="ECO:0008006" key="4">
    <source>
        <dbReference type="Google" id="ProtNLM"/>
    </source>
</evidence>
<accession>F4RHU3</accession>
<proteinExistence type="predicted"/>
<name>F4RHU3_MELLP</name>
<dbReference type="Proteomes" id="UP000001072">
    <property type="component" value="Unassembled WGS sequence"/>
</dbReference>